<protein>
    <submittedName>
        <fullName evidence="7">S1C family serine protease</fullName>
        <ecNumber evidence="7">3.4.21.-</ecNumber>
    </submittedName>
</protein>
<keyword evidence="8" id="KW-1185">Reference proteome</keyword>
<keyword evidence="5" id="KW-0812">Transmembrane</keyword>
<dbReference type="PANTHER" id="PTHR43343:SF3">
    <property type="entry name" value="PROTEASE DO-LIKE 8, CHLOROPLASTIC"/>
    <property type="match status" value="1"/>
</dbReference>
<dbReference type="GO" id="GO:0008233">
    <property type="term" value="F:peptidase activity"/>
    <property type="evidence" value="ECO:0007669"/>
    <property type="project" value="UniProtKB-KW"/>
</dbReference>
<feature type="transmembrane region" description="Helical" evidence="5">
    <location>
        <begin position="12"/>
        <end position="34"/>
    </location>
</feature>
<evidence type="ECO:0000256" key="2">
    <source>
        <dbReference type="ARBA" id="ARBA00022670"/>
    </source>
</evidence>
<dbReference type="Pfam" id="PF13180">
    <property type="entry name" value="PDZ_2"/>
    <property type="match status" value="1"/>
</dbReference>
<evidence type="ECO:0000256" key="3">
    <source>
        <dbReference type="ARBA" id="ARBA00022801"/>
    </source>
</evidence>
<keyword evidence="5" id="KW-0472">Membrane</keyword>
<dbReference type="EMBL" id="JBHSAC010000056">
    <property type="protein sequence ID" value="MFC3932496.1"/>
    <property type="molecule type" value="Genomic_DNA"/>
</dbReference>
<feature type="domain" description="PDZ" evidence="6">
    <location>
        <begin position="292"/>
        <end position="378"/>
    </location>
</feature>
<dbReference type="InterPro" id="IPR051201">
    <property type="entry name" value="Chloro_Bact_Ser_Proteases"/>
</dbReference>
<dbReference type="PANTHER" id="PTHR43343">
    <property type="entry name" value="PEPTIDASE S12"/>
    <property type="match status" value="1"/>
</dbReference>
<evidence type="ECO:0000313" key="8">
    <source>
        <dbReference type="Proteomes" id="UP001595901"/>
    </source>
</evidence>
<evidence type="ECO:0000259" key="6">
    <source>
        <dbReference type="SMART" id="SM00228"/>
    </source>
</evidence>
<keyword evidence="4" id="KW-0720">Serine protease</keyword>
<dbReference type="Gene3D" id="2.40.10.10">
    <property type="entry name" value="Trypsin-like serine proteases"/>
    <property type="match status" value="2"/>
</dbReference>
<evidence type="ECO:0000256" key="5">
    <source>
        <dbReference type="SAM" id="Phobius"/>
    </source>
</evidence>
<dbReference type="InterPro" id="IPR036034">
    <property type="entry name" value="PDZ_sf"/>
</dbReference>
<dbReference type="Pfam" id="PF13365">
    <property type="entry name" value="Trypsin_2"/>
    <property type="match status" value="1"/>
</dbReference>
<dbReference type="SMART" id="SM00228">
    <property type="entry name" value="PDZ"/>
    <property type="match status" value="1"/>
</dbReference>
<dbReference type="Gene3D" id="2.30.42.10">
    <property type="match status" value="1"/>
</dbReference>
<keyword evidence="5" id="KW-1133">Transmembrane helix</keyword>
<keyword evidence="2 7" id="KW-0645">Protease</keyword>
<reference evidence="8" key="1">
    <citation type="journal article" date="2019" name="Int. J. Syst. Evol. Microbiol.">
        <title>The Global Catalogue of Microorganisms (GCM) 10K type strain sequencing project: providing services to taxonomists for standard genome sequencing and annotation.</title>
        <authorList>
            <consortium name="The Broad Institute Genomics Platform"/>
            <consortium name="The Broad Institute Genome Sequencing Center for Infectious Disease"/>
            <person name="Wu L."/>
            <person name="Ma J."/>
        </authorList>
    </citation>
    <scope>NUCLEOTIDE SEQUENCE [LARGE SCALE GENOMIC DNA]</scope>
    <source>
        <strain evidence="8">CCUG 58728</strain>
    </source>
</reference>
<sequence>MKKKKSVPWKKLFVPILVVLAGFLGGLVATFIVLKASGITTTEGKTTVSNVKYNNSSDVTKAVDKVKDSVVTVLNYQEISDSQIPEGADVEKDEDGLVQYASGSGVIYQKDKDSDEVYIVTNAHVVEGAKKVSIMTNKVKEAKDAIKGEVVGSDTYSDLAVIKIKSKDISTVAEFADSSSVKVGEAAIAIGSPFDTSFANTVTEGIVSGLDRTVTLAAEDGSTIQTKAIQTDAAINPGNSGGALINIEGQVIGISSSKISMEGFEGMGFAIPTNDAVTIINQLVEDGKVVRPALGITMGDLSSASESVRSNVDVPDNITKGVVVGSVQSDMPSDGKLEEYDVITAIDDKEVGSVAELQEELYKHEIGDTVKITFYRDGNKKTENIKLSKTSELES</sequence>
<evidence type="ECO:0000256" key="4">
    <source>
        <dbReference type="ARBA" id="ARBA00022825"/>
    </source>
</evidence>
<comment type="similarity">
    <text evidence="1">Belongs to the peptidase S1C family.</text>
</comment>
<proteinExistence type="inferred from homology"/>
<dbReference type="InterPro" id="IPR001478">
    <property type="entry name" value="PDZ"/>
</dbReference>
<dbReference type="CDD" id="cd06781">
    <property type="entry name" value="cpPDZ_BsHtra-like"/>
    <property type="match status" value="1"/>
</dbReference>
<dbReference type="SUPFAM" id="SSF50494">
    <property type="entry name" value="Trypsin-like serine proteases"/>
    <property type="match status" value="1"/>
</dbReference>
<dbReference type="EC" id="3.4.21.-" evidence="7"/>
<dbReference type="Proteomes" id="UP001595901">
    <property type="component" value="Unassembled WGS sequence"/>
</dbReference>
<dbReference type="PRINTS" id="PR00834">
    <property type="entry name" value="PROTEASES2C"/>
</dbReference>
<name>A0ABV8D2H9_9STRE</name>
<dbReference type="InterPro" id="IPR009003">
    <property type="entry name" value="Peptidase_S1_PA"/>
</dbReference>
<comment type="caution">
    <text evidence="7">The sequence shown here is derived from an EMBL/GenBank/DDBJ whole genome shotgun (WGS) entry which is preliminary data.</text>
</comment>
<organism evidence="7 8">
    <name type="scientific">Streptococcus dentapri</name>
    <dbReference type="NCBI Taxonomy" id="573564"/>
    <lineage>
        <taxon>Bacteria</taxon>
        <taxon>Bacillati</taxon>
        <taxon>Bacillota</taxon>
        <taxon>Bacilli</taxon>
        <taxon>Lactobacillales</taxon>
        <taxon>Streptococcaceae</taxon>
        <taxon>Streptococcus</taxon>
    </lineage>
</organism>
<keyword evidence="3 7" id="KW-0378">Hydrolase</keyword>
<dbReference type="InterPro" id="IPR043504">
    <property type="entry name" value="Peptidase_S1_PA_chymotrypsin"/>
</dbReference>
<gene>
    <name evidence="7" type="ORF">ACFOSE_06930</name>
</gene>
<dbReference type="GO" id="GO:0006508">
    <property type="term" value="P:proteolysis"/>
    <property type="evidence" value="ECO:0007669"/>
    <property type="project" value="UniProtKB-KW"/>
</dbReference>
<evidence type="ECO:0000256" key="1">
    <source>
        <dbReference type="ARBA" id="ARBA00010541"/>
    </source>
</evidence>
<evidence type="ECO:0000313" key="7">
    <source>
        <dbReference type="EMBL" id="MFC3932496.1"/>
    </source>
</evidence>
<dbReference type="SUPFAM" id="SSF50156">
    <property type="entry name" value="PDZ domain-like"/>
    <property type="match status" value="1"/>
</dbReference>
<dbReference type="InterPro" id="IPR001940">
    <property type="entry name" value="Peptidase_S1C"/>
</dbReference>
<dbReference type="RefSeq" id="WP_380431954.1">
    <property type="nucleotide sequence ID" value="NZ_JBHSAC010000056.1"/>
</dbReference>
<accession>A0ABV8D2H9</accession>